<feature type="compositionally biased region" description="Low complexity" evidence="7">
    <location>
        <begin position="1920"/>
        <end position="1937"/>
    </location>
</feature>
<feature type="region of interest" description="Disordered" evidence="7">
    <location>
        <begin position="2271"/>
        <end position="2313"/>
    </location>
</feature>
<feature type="compositionally biased region" description="Polar residues" evidence="7">
    <location>
        <begin position="645"/>
        <end position="659"/>
    </location>
</feature>
<evidence type="ECO:0000313" key="10">
    <source>
        <dbReference type="Proteomes" id="UP001497525"/>
    </source>
</evidence>
<gene>
    <name evidence="9" type="ORF">CDAUBV1_LOCUS12541</name>
</gene>
<feature type="compositionally biased region" description="Polar residues" evidence="7">
    <location>
        <begin position="1542"/>
        <end position="1551"/>
    </location>
</feature>
<dbReference type="Proteomes" id="UP001497525">
    <property type="component" value="Unassembled WGS sequence"/>
</dbReference>
<feature type="compositionally biased region" description="Polar residues" evidence="7">
    <location>
        <begin position="1817"/>
        <end position="1841"/>
    </location>
</feature>
<dbReference type="SMART" id="SM00119">
    <property type="entry name" value="HECTc"/>
    <property type="match status" value="1"/>
</dbReference>
<evidence type="ECO:0000256" key="5">
    <source>
        <dbReference type="PROSITE-ProRule" id="PRU00104"/>
    </source>
</evidence>
<feature type="region of interest" description="Disordered" evidence="7">
    <location>
        <begin position="1371"/>
        <end position="1480"/>
    </location>
</feature>
<evidence type="ECO:0000313" key="9">
    <source>
        <dbReference type="EMBL" id="CAL5138024.1"/>
    </source>
</evidence>
<feature type="compositionally biased region" description="Basic and acidic residues" evidence="7">
    <location>
        <begin position="1094"/>
        <end position="1127"/>
    </location>
</feature>
<evidence type="ECO:0000256" key="3">
    <source>
        <dbReference type="ARBA" id="ARBA00022679"/>
    </source>
</evidence>
<dbReference type="Gene3D" id="3.90.1750.10">
    <property type="entry name" value="Hect, E3 ligase catalytic domains"/>
    <property type="match status" value="2"/>
</dbReference>
<feature type="compositionally biased region" description="Basic residues" evidence="7">
    <location>
        <begin position="961"/>
        <end position="976"/>
    </location>
</feature>
<comment type="function">
    <text evidence="6">E3 ubiquitin-protein ligase which accepts ubiquitin from an E2 ubiquitin-conjugating enzyme in the form of a thioester and then directly transfers the ubiquitin to targeted substrates.</text>
</comment>
<organism evidence="9 10">
    <name type="scientific">Calicophoron daubneyi</name>
    <name type="common">Rumen fluke</name>
    <name type="synonym">Paramphistomum daubneyi</name>
    <dbReference type="NCBI Taxonomy" id="300641"/>
    <lineage>
        <taxon>Eukaryota</taxon>
        <taxon>Metazoa</taxon>
        <taxon>Spiralia</taxon>
        <taxon>Lophotrochozoa</taxon>
        <taxon>Platyhelminthes</taxon>
        <taxon>Trematoda</taxon>
        <taxon>Digenea</taxon>
        <taxon>Plagiorchiida</taxon>
        <taxon>Pronocephalata</taxon>
        <taxon>Paramphistomoidea</taxon>
        <taxon>Paramphistomidae</taxon>
        <taxon>Calicophoron</taxon>
    </lineage>
</organism>
<evidence type="ECO:0000259" key="8">
    <source>
        <dbReference type="PROSITE" id="PS50237"/>
    </source>
</evidence>
<dbReference type="EMBL" id="CAXLJL010000467">
    <property type="protein sequence ID" value="CAL5138024.1"/>
    <property type="molecule type" value="Genomic_DNA"/>
</dbReference>
<feature type="region of interest" description="Disordered" evidence="7">
    <location>
        <begin position="2816"/>
        <end position="2837"/>
    </location>
</feature>
<evidence type="ECO:0000256" key="1">
    <source>
        <dbReference type="ARBA" id="ARBA00000885"/>
    </source>
</evidence>
<feature type="active site" description="Glycyl thioester intermediate" evidence="5">
    <location>
        <position position="3289"/>
    </location>
</feature>
<evidence type="ECO:0000256" key="7">
    <source>
        <dbReference type="SAM" id="MobiDB-lite"/>
    </source>
</evidence>
<evidence type="ECO:0000256" key="2">
    <source>
        <dbReference type="ARBA" id="ARBA00006331"/>
    </source>
</evidence>
<comment type="similarity">
    <text evidence="2 6">Belongs to the UPL family. K-HECT subfamily.</text>
</comment>
<feature type="compositionally biased region" description="Low complexity" evidence="7">
    <location>
        <begin position="171"/>
        <end position="185"/>
    </location>
</feature>
<keyword evidence="4 5" id="KW-0833">Ubl conjugation pathway</keyword>
<dbReference type="Gene3D" id="1.25.10.10">
    <property type="entry name" value="Leucine-rich Repeat Variant"/>
    <property type="match status" value="1"/>
</dbReference>
<comment type="catalytic activity">
    <reaction evidence="1 6">
        <text>S-ubiquitinyl-[E2 ubiquitin-conjugating enzyme]-L-cysteine + [acceptor protein]-L-lysine = [E2 ubiquitin-conjugating enzyme]-L-cysteine + N(6)-ubiquitinyl-[acceptor protein]-L-lysine.</text>
        <dbReference type="EC" id="2.3.2.26"/>
    </reaction>
</comment>
<dbReference type="Pfam" id="PF00632">
    <property type="entry name" value="HECT"/>
    <property type="match status" value="1"/>
</dbReference>
<feature type="region of interest" description="Disordered" evidence="7">
    <location>
        <begin position="1896"/>
        <end position="1941"/>
    </location>
</feature>
<proteinExistence type="inferred from homology"/>
<feature type="region of interest" description="Disordered" evidence="7">
    <location>
        <begin position="640"/>
        <end position="663"/>
    </location>
</feature>
<dbReference type="EC" id="2.3.2.26" evidence="6"/>
<name>A0AAV2TM33_CALDB</name>
<feature type="compositionally biased region" description="Basic and acidic residues" evidence="7">
    <location>
        <begin position="2184"/>
        <end position="2197"/>
    </location>
</feature>
<feature type="compositionally biased region" description="Basic residues" evidence="7">
    <location>
        <begin position="2039"/>
        <end position="2059"/>
    </location>
</feature>
<feature type="region of interest" description="Disordered" evidence="7">
    <location>
        <begin position="1193"/>
        <end position="1245"/>
    </location>
</feature>
<protein>
    <recommendedName>
        <fullName evidence="6">E3 ubiquitin-protein ligase</fullName>
        <ecNumber evidence="6">2.3.2.26</ecNumber>
    </recommendedName>
</protein>
<feature type="compositionally biased region" description="Basic residues" evidence="7">
    <location>
        <begin position="330"/>
        <end position="340"/>
    </location>
</feature>
<feature type="compositionally biased region" description="Low complexity" evidence="7">
    <location>
        <begin position="2352"/>
        <end position="2392"/>
    </location>
</feature>
<feature type="compositionally biased region" description="Basic and acidic residues" evidence="7">
    <location>
        <begin position="2061"/>
        <end position="2080"/>
    </location>
</feature>
<feature type="compositionally biased region" description="Polar residues" evidence="7">
    <location>
        <begin position="1460"/>
        <end position="1480"/>
    </location>
</feature>
<dbReference type="PANTHER" id="PTHR45670">
    <property type="entry name" value="E3 UBIQUITIN-PROTEIN LIGASE TRIP12"/>
    <property type="match status" value="1"/>
</dbReference>
<feature type="compositionally biased region" description="Polar residues" evidence="7">
    <location>
        <begin position="194"/>
        <end position="216"/>
    </location>
</feature>
<feature type="compositionally biased region" description="Polar residues" evidence="7">
    <location>
        <begin position="1386"/>
        <end position="1404"/>
    </location>
</feature>
<feature type="compositionally biased region" description="Polar residues" evidence="7">
    <location>
        <begin position="313"/>
        <end position="328"/>
    </location>
</feature>
<dbReference type="GO" id="GO:0043161">
    <property type="term" value="P:proteasome-mediated ubiquitin-dependent protein catabolic process"/>
    <property type="evidence" value="ECO:0007669"/>
    <property type="project" value="TreeGrafter"/>
</dbReference>
<dbReference type="SUPFAM" id="SSF48371">
    <property type="entry name" value="ARM repeat"/>
    <property type="match status" value="1"/>
</dbReference>
<dbReference type="Gene3D" id="3.30.2160.10">
    <property type="entry name" value="Hect, E3 ligase catalytic domain"/>
    <property type="match status" value="1"/>
</dbReference>
<dbReference type="InterPro" id="IPR045322">
    <property type="entry name" value="HECTD1/TRIP12-like"/>
</dbReference>
<feature type="compositionally biased region" description="Low complexity" evidence="7">
    <location>
        <begin position="1146"/>
        <end position="1170"/>
    </location>
</feature>
<dbReference type="PROSITE" id="PS50237">
    <property type="entry name" value="HECT"/>
    <property type="match status" value="1"/>
</dbReference>
<feature type="compositionally biased region" description="Basic and acidic residues" evidence="7">
    <location>
        <begin position="2291"/>
        <end position="2300"/>
    </location>
</feature>
<feature type="compositionally biased region" description="Polar residues" evidence="7">
    <location>
        <begin position="1435"/>
        <end position="1447"/>
    </location>
</feature>
<feature type="compositionally biased region" description="Basic and acidic residues" evidence="7">
    <location>
        <begin position="1785"/>
        <end position="1810"/>
    </location>
</feature>
<dbReference type="InterPro" id="IPR016024">
    <property type="entry name" value="ARM-type_fold"/>
</dbReference>
<feature type="region of interest" description="Disordered" evidence="7">
    <location>
        <begin position="313"/>
        <end position="340"/>
    </location>
</feature>
<feature type="region of interest" description="Disordered" evidence="7">
    <location>
        <begin position="1781"/>
        <end position="1863"/>
    </location>
</feature>
<dbReference type="GO" id="GO:0000209">
    <property type="term" value="P:protein polyubiquitination"/>
    <property type="evidence" value="ECO:0007669"/>
    <property type="project" value="TreeGrafter"/>
</dbReference>
<feature type="region of interest" description="Disordered" evidence="7">
    <location>
        <begin position="950"/>
        <end position="981"/>
    </location>
</feature>
<feature type="compositionally biased region" description="Basic and acidic residues" evidence="7">
    <location>
        <begin position="1223"/>
        <end position="1232"/>
    </location>
</feature>
<comment type="pathway">
    <text evidence="6">Protein modification; protein ubiquitination.</text>
</comment>
<feature type="compositionally biased region" description="Basic and acidic residues" evidence="7">
    <location>
        <begin position="2087"/>
        <end position="2096"/>
    </location>
</feature>
<feature type="compositionally biased region" description="Low complexity" evidence="7">
    <location>
        <begin position="2133"/>
        <end position="2146"/>
    </location>
</feature>
<dbReference type="InterPro" id="IPR000569">
    <property type="entry name" value="HECT_dom"/>
</dbReference>
<feature type="compositionally biased region" description="Low complexity" evidence="7">
    <location>
        <begin position="2521"/>
        <end position="2539"/>
    </location>
</feature>
<dbReference type="InterPro" id="IPR011989">
    <property type="entry name" value="ARM-like"/>
</dbReference>
<dbReference type="GO" id="GO:0061630">
    <property type="term" value="F:ubiquitin protein ligase activity"/>
    <property type="evidence" value="ECO:0007669"/>
    <property type="project" value="UniProtKB-UniRule"/>
</dbReference>
<dbReference type="FunFam" id="3.30.2410.10:FF:000005">
    <property type="entry name" value="E3 ubiquitin-protein ligase TRIP12 isoform X1"/>
    <property type="match status" value="1"/>
</dbReference>
<dbReference type="SUPFAM" id="SSF56204">
    <property type="entry name" value="Hect, E3 ligase catalytic domain"/>
    <property type="match status" value="1"/>
</dbReference>
<feature type="compositionally biased region" description="Low complexity" evidence="7">
    <location>
        <begin position="2330"/>
        <end position="2340"/>
    </location>
</feature>
<accession>A0AAV2TM33</accession>
<dbReference type="PANTHER" id="PTHR45670:SF1">
    <property type="entry name" value="E3 UBIQUITIN-PROTEIN LIGASE HECTD1"/>
    <property type="match status" value="1"/>
</dbReference>
<keyword evidence="3 6" id="KW-0808">Transferase</keyword>
<feature type="region of interest" description="Disordered" evidence="7">
    <location>
        <begin position="2521"/>
        <end position="2543"/>
    </location>
</feature>
<sequence>MAGKRRRSRKLIAEAHLKPKSKRFAVNTPLHGSLDTRCTANIHSPALDCHGSSQLAEALSKSTEAVASCSYDSSEARLSNSGRAVKAKAKSSVGYQSECRAVSNKHARSLSSTRRRRHSSTTKPSKSNQTELPDSLARHSLPTDSIFPEIKSDRSESDTANQNQLNTIKVSCSQSNSAHSSARSHSGVHLRCQSKATRSRSSLGDPTPVIENQSLLCSPREKSEVTGIETGASASKRRRRERQRPVVPSVSAVESKLNQFSKPFSRTGLASSSGQFSEDSVKTTGLHCPAGVFIGAAAEPVAAGSVPIILSSTMPHGNGEGSEQSAGTGSHHHSLRSHHHISQCPPSSLYLLPSSVHALNTGDSCAGRYQGRPPVSNEQHVYVIPNLQSHSNDSSFIRCETEGNHLSPQHLQVDRSGNVMPIDLTVSSNSQSQGSTHAAQQAARSISNLHAASMHLYSGAVGPQLGFQTIRDVSLVSPLMSPSTPVDNLTYAISPSVVSTNNYSSAQSATQDNLSTLAPSSSFQPQDAKVPYSGSSFVSLLANTNAPLVVAPLPGGVSYTNHAPTMQQLLSPISVARLISLNSSSYPTPHASKPAVTEIAYDGVRPGHAVTSFRSANKYSRHTVQSTAVVDLNFNPRGRGMNGWTRGSTSQPGGRSSPHSGGINHRIAQLQQSLDDRSMQLIVLQDINQILLMGFEENLVNLNVHGLVSSVLEILESDNEHLVDLKNLSCNVLTHMMDALPRSSDAVVPALPLLLTTMSCSFVGDILERIINLLEQLSRRHGREVLQSGGISSVMGFYDFVTLAQHRTILTMVANCFANLQRSDFDLIADCLPNLSERLKESEQRCVERVCVCFVRLISAYRSEPELLKRIASSCNLFSNLQHLLVSSPPILTGVRDVMHMLAILCSACPDLAVDLIKQNISGTLHCILTGETADTEALHALLFEPISPNPSNQLPVRSSSRGHRSHSRSGGKRSSVKNSTFDIGTGIHESSALCTPLNWHPLMLSTSPLPDRPCGVCELSINQRSQEDLHAIVQLICELLPPVPTINPFVSSSPQGSVPESNVSAGVSSVCSESASVSSLLPPTAYTQETVDHEVDGSRKHGHCADNDKPVGPRRSESERSVEASERRRRSTTAHSQRLSTHLNSSTDTKSTASFSADSSASSSTPSHDICSSDPRSRLLCSECESLHNRLWNSSPKTSIDSSKSSTLSSPPARRRSVGRKPSGDRTKVEKADDETLVSDSNRRAVTGDETEALQLVQILLPLLFELFTETTKLQTRLRCLDAIQRMLFYSSPVLLAKSLRPRVVCSHIVGMLSSPENRIVLSALQISLMLVDKIPPMFATYFRKEGILYQVNQLSSHLEPPLFTPYRAAKPADQSHLSRRDRTGTTPDSSAQAGTSFASFSQSHKHSTHPLSSDNVHPEAPPNVGLDQIRVSDGNSSNDSVQSWTLMEDIADRKPNGQPLSTTSTSPEQNAGLVMSTTPLPLNTTENYISVNEKRAIGFDKVLWCQIKAACQQLQFRVAKLINPTPDARLVSESADKECTQSGDSQSLEHPTLHHPVPLEAVDLMPKLTAIATHLNSPKPALWVFAFNQLIELLKPSSPDSVNPTEPPSPFELEKSGVVAALLSYLTEVDCREVRLWIFYRMFFGSRACSCTRLPPSTSLSHLYKKQNVGKSCPYSNSTTPVLLNSGKAELLDEVNNFLDGQLRSGSVAAVEGPSAFRALLQCLLACLHRHEHFQVGGIPPVLLSDNRLLALLRSSCSSHDLSAKGGRIQAQVSPLITTHLQSDPRSRDGLHGSRKCPTDADRVVDHTRSHKAPSLQTSITGGSSSCAVEPVASSTQNRSTHHPDVIVSQPGHHQLPPPNVFHLPATTTTAPSFVSPTPGLLWIDLVRLPDDNGSTSNTGHKSASPHTTGGYSKGGRKSSSSSTSSNYSTSSSTTMEPTFSIPTRLSLQITALATFQNLERLLLQRNYINSLMHDGIWTQDHDYGSNAPSHIPGEDEFRNLLDVRTSGADSDREDEVQVRDLRKNRDFDHDQSSTLKRTHVVSRSHRNHPISSHPRRSVVADRQHRNVMESQQRDIDLRSVVAERPLRNSRGPDNETTYNPISSAPNPATTLINSTLYAAPILPVQQLQPSEQHQTVSSQQQSSFGERVLRDSSGVFQRNLRTLLQRGAEALPTVVYSGPNKSDDSANSHSDNPDSRALSQMTAGLRRRSTVNLSSVQNRVTAYEVLTNSNAGVELRSAAAPSSHYSLRHFSEFGSSAGTETCGVGVSSNISARTPKGSSGGASFTNEEADRRSDAHGTHSQSQVSSRHRRLKGSSILAAFGALANLSSSTSCTPNSSARQKSSSKHNRGGASSSGSAGGAVSQCSRRSFISNHSSSPISSSTSTSSVSPAATDLSSVFRGKHRPTILFYMGGHQMPCDIPLFEAIRSFSPEISSFLSAANLTAVEQQRQQHIADAHPSHGLTDQEMEDLAGHLIWSTTHVIHYRLAGSSSNVDFTASHRKPLESHSAGTFSHRCSNLLSRSSDGSTSPTSPTSLSSAMTCLKRRRPEEPEAMQIDSSVRHQSACDSNHMPLKTFDSSSGLPLVAHPLFNQLARLLPPGFLTDVHCACDQANTGTLKDYGSSCSVTSVGRDALDDTVSTTLTLLRALHSISRSWYTLPDALDPYPIVSPLDFRSSKLSVKASRQLQDLFTVLAGNIPRWLIQLISVCPFLFPFELRRSFFYAYHFDRDRTLLRFQETTNTALTELDLQQHVSAASRASGLMPSAASMQYDSSVGSPISVVNPVVPDTPTNPSTASSLNFANSAAWPSGVSQLVDPGPLQSVPNTSEPVQRHHHPTSRVRYYTRVALSPNIRRHKVTVHRDGKRLLRQAEATFAELLDSRVALEIAFDGEVGFGLGPTSEFYTLVSRQLMKSALGLWHGNESTADGFLVAPPPGLYPRPLGRQARSTVVRETRSKFVFLGRLMARALLDWRQLDLPFSPAFFKWFLAPDATTAMTEGHILPNDLVLVDPELGRHVRQLTELAHRRQWLCHQLEQSMLPASSPPGFHLRNPPSASSSITHRTKNDNQKPEEIKAALLLLDNEIDELCLNFILPGYEIELVKNGSHVSVTGSNLSEYLRLVAHCLVIEGASRQMQSVLEGFDSVLPDMRQRLAVLFQPDEMEGLFCGHSTSQFELLWTDNNSNSDRQKLRSDWSVPGHSVSDSEGWDVQSLTEACRCDHGYTPQSRAIRFLFEVMSEFNEEQRRLFVQFVTGSPRLPIGGFRALKPPLKIVMKRESGENADDHLPSVMTCQNYLKLPDYSSKELLASKLLYAIREGQNAFHLS</sequence>
<dbReference type="Gene3D" id="3.30.2410.10">
    <property type="entry name" value="Hect, E3 ligase catalytic domain"/>
    <property type="match status" value="1"/>
</dbReference>
<dbReference type="InterPro" id="IPR035983">
    <property type="entry name" value="Hect_E3_ubiquitin_ligase"/>
</dbReference>
<feature type="region of interest" description="Disordered" evidence="7">
    <location>
        <begin position="2131"/>
        <end position="2151"/>
    </location>
</feature>
<feature type="domain" description="HECT" evidence="8">
    <location>
        <begin position="2874"/>
        <end position="3322"/>
    </location>
</feature>
<feature type="region of interest" description="Disordered" evidence="7">
    <location>
        <begin position="2330"/>
        <end position="2394"/>
    </location>
</feature>
<feature type="compositionally biased region" description="Polar residues" evidence="7">
    <location>
        <begin position="1134"/>
        <end position="1145"/>
    </location>
</feature>
<feature type="region of interest" description="Disordered" evidence="7">
    <location>
        <begin position="1094"/>
        <end position="1176"/>
    </location>
</feature>
<feature type="compositionally biased region" description="Basic residues" evidence="7">
    <location>
        <begin position="103"/>
        <end position="120"/>
    </location>
</feature>
<comment type="caution">
    <text evidence="9">The sequence shown here is derived from an EMBL/GenBank/DDBJ whole genome shotgun (WGS) entry which is preliminary data.</text>
</comment>
<feature type="compositionally biased region" description="Polar residues" evidence="7">
    <location>
        <begin position="2097"/>
        <end position="2109"/>
    </location>
</feature>
<evidence type="ECO:0000256" key="4">
    <source>
        <dbReference type="ARBA" id="ARBA00022786"/>
    </source>
</evidence>
<reference evidence="9" key="1">
    <citation type="submission" date="2024-06" db="EMBL/GenBank/DDBJ databases">
        <authorList>
            <person name="Liu X."/>
            <person name="Lenzi L."/>
            <person name="Haldenby T S."/>
            <person name="Uol C."/>
        </authorList>
    </citation>
    <scope>NUCLEOTIDE SEQUENCE</scope>
</reference>
<feature type="compositionally biased region" description="Low complexity" evidence="7">
    <location>
        <begin position="1195"/>
        <end position="1213"/>
    </location>
</feature>
<feature type="compositionally biased region" description="Polar residues" evidence="7">
    <location>
        <begin position="158"/>
        <end position="170"/>
    </location>
</feature>
<feature type="compositionally biased region" description="Polar residues" evidence="7">
    <location>
        <begin position="1896"/>
        <end position="1909"/>
    </location>
</feature>
<feature type="region of interest" description="Disordered" evidence="7">
    <location>
        <begin position="2024"/>
        <end position="2109"/>
    </location>
</feature>
<feature type="region of interest" description="Disordered" evidence="7">
    <location>
        <begin position="1534"/>
        <end position="1554"/>
    </location>
</feature>
<feature type="compositionally biased region" description="Basic and acidic residues" evidence="7">
    <location>
        <begin position="2024"/>
        <end position="2034"/>
    </location>
</feature>
<evidence type="ECO:0000256" key="6">
    <source>
        <dbReference type="RuleBase" id="RU369009"/>
    </source>
</evidence>
<feature type="region of interest" description="Disordered" evidence="7">
    <location>
        <begin position="87"/>
        <end position="250"/>
    </location>
</feature>
<feature type="region of interest" description="Disordered" evidence="7">
    <location>
        <begin position="2177"/>
        <end position="2200"/>
    </location>
</feature>